<evidence type="ECO:0000256" key="3">
    <source>
        <dbReference type="ARBA" id="ARBA00022989"/>
    </source>
</evidence>
<reference evidence="8" key="1">
    <citation type="submission" date="2017-09" db="EMBL/GenBank/DDBJ databases">
        <authorList>
            <person name="Varghese N."/>
            <person name="Submissions S."/>
        </authorList>
    </citation>
    <scope>NUCLEOTIDE SEQUENCE [LARGE SCALE GENOMIC DNA]</scope>
    <source>
        <strain evidence="8">C7</strain>
    </source>
</reference>
<keyword evidence="3 5" id="KW-1133">Transmembrane helix</keyword>
<evidence type="ECO:0000256" key="1">
    <source>
        <dbReference type="ARBA" id="ARBA00004141"/>
    </source>
</evidence>
<sequence>MSTTGRIFAAWGNPRGVMRDQMNEGDIDGRALTFILIAGILLSIGNLPSAMMQGGLTNDPGSEPAAAMMAARFFQVAIGAVAMAVAGLIAAPISHLIARAFGGVGSWATTRLALFWALLTVTPLALLSGIVLAAGVVTGATWLFEASFLIGLAMQFVLLHVWSGSLAEAEGFKRSWPTLLGMALILGGIYAALTIGITA</sequence>
<dbReference type="RefSeq" id="WP_097929267.1">
    <property type="nucleotide sequence ID" value="NZ_OCTN01000002.1"/>
</dbReference>
<feature type="transmembrane region" description="Helical" evidence="5">
    <location>
        <begin position="142"/>
        <end position="163"/>
    </location>
</feature>
<comment type="subcellular location">
    <subcellularLocation>
        <location evidence="1">Membrane</location>
        <topology evidence="1">Multi-pass membrane protein</topology>
    </subcellularLocation>
</comment>
<protein>
    <submittedName>
        <fullName evidence="7">Yip1 domain-containing protein</fullName>
    </submittedName>
</protein>
<evidence type="ECO:0000256" key="4">
    <source>
        <dbReference type="ARBA" id="ARBA00023136"/>
    </source>
</evidence>
<keyword evidence="2 5" id="KW-0812">Transmembrane</keyword>
<evidence type="ECO:0000256" key="2">
    <source>
        <dbReference type="ARBA" id="ARBA00022692"/>
    </source>
</evidence>
<gene>
    <name evidence="7" type="ORF">SAMN06273572_102381</name>
</gene>
<feature type="transmembrane region" description="Helical" evidence="5">
    <location>
        <begin position="175"/>
        <end position="197"/>
    </location>
</feature>
<dbReference type="Pfam" id="PF04893">
    <property type="entry name" value="Yip1"/>
    <property type="match status" value="1"/>
</dbReference>
<evidence type="ECO:0000313" key="7">
    <source>
        <dbReference type="EMBL" id="SOH93703.1"/>
    </source>
</evidence>
<dbReference type="AlphaFoldDB" id="A0A2C9CR71"/>
<proteinExistence type="predicted"/>
<evidence type="ECO:0000259" key="6">
    <source>
        <dbReference type="Pfam" id="PF04893"/>
    </source>
</evidence>
<dbReference type="OrthoDB" id="7771437at2"/>
<dbReference type="GO" id="GO:0016020">
    <property type="term" value="C:membrane"/>
    <property type="evidence" value="ECO:0007669"/>
    <property type="project" value="UniProtKB-SubCell"/>
</dbReference>
<evidence type="ECO:0000256" key="5">
    <source>
        <dbReference type="SAM" id="Phobius"/>
    </source>
</evidence>
<keyword evidence="4 5" id="KW-0472">Membrane</keyword>
<feature type="domain" description="Yip1" evidence="6">
    <location>
        <begin position="13"/>
        <end position="193"/>
    </location>
</feature>
<dbReference type="InterPro" id="IPR006977">
    <property type="entry name" value="Yip1_dom"/>
</dbReference>
<accession>A0A2C9CR71</accession>
<keyword evidence="8" id="KW-1185">Reference proteome</keyword>
<feature type="transmembrane region" description="Helical" evidence="5">
    <location>
        <begin position="71"/>
        <end position="91"/>
    </location>
</feature>
<organism evidence="7 8">
    <name type="scientific">Pontivivens marinum</name>
    <dbReference type="NCBI Taxonomy" id="1690039"/>
    <lineage>
        <taxon>Bacteria</taxon>
        <taxon>Pseudomonadati</taxon>
        <taxon>Pseudomonadota</taxon>
        <taxon>Alphaproteobacteria</taxon>
        <taxon>Rhodobacterales</taxon>
        <taxon>Paracoccaceae</taxon>
        <taxon>Pontivivens</taxon>
    </lineage>
</organism>
<dbReference type="EMBL" id="OCTN01000002">
    <property type="protein sequence ID" value="SOH93703.1"/>
    <property type="molecule type" value="Genomic_DNA"/>
</dbReference>
<evidence type="ECO:0000313" key="8">
    <source>
        <dbReference type="Proteomes" id="UP000220034"/>
    </source>
</evidence>
<name>A0A2C9CR71_9RHOB</name>
<dbReference type="Proteomes" id="UP000220034">
    <property type="component" value="Unassembled WGS sequence"/>
</dbReference>
<feature type="transmembrane region" description="Helical" evidence="5">
    <location>
        <begin position="31"/>
        <end position="51"/>
    </location>
</feature>
<feature type="transmembrane region" description="Helical" evidence="5">
    <location>
        <begin position="112"/>
        <end position="136"/>
    </location>
</feature>